<dbReference type="InterPro" id="IPR000281">
    <property type="entry name" value="HTH_RpiR"/>
</dbReference>
<protein>
    <submittedName>
        <fullName evidence="6">Uncharacterized HTH-type transcriptional regulator ybbH</fullName>
    </submittedName>
</protein>
<evidence type="ECO:0000256" key="2">
    <source>
        <dbReference type="ARBA" id="ARBA00023125"/>
    </source>
</evidence>
<dbReference type="GO" id="GO:0097367">
    <property type="term" value="F:carbohydrate derivative binding"/>
    <property type="evidence" value="ECO:0007669"/>
    <property type="project" value="InterPro"/>
</dbReference>
<dbReference type="InterPro" id="IPR035472">
    <property type="entry name" value="RpiR-like_SIS"/>
</dbReference>
<dbReference type="PROSITE" id="PS51071">
    <property type="entry name" value="HTH_RPIR"/>
    <property type="match status" value="1"/>
</dbReference>
<dbReference type="Gene3D" id="1.10.10.10">
    <property type="entry name" value="Winged helix-like DNA-binding domain superfamily/Winged helix DNA-binding domain"/>
    <property type="match status" value="1"/>
</dbReference>
<keyword evidence="2" id="KW-0238">DNA-binding</keyword>
<dbReference type="SUPFAM" id="SSF53697">
    <property type="entry name" value="SIS domain"/>
    <property type="match status" value="1"/>
</dbReference>
<accession>A0A174U427</accession>
<keyword evidence="3" id="KW-0804">Transcription</keyword>
<dbReference type="InterPro" id="IPR009057">
    <property type="entry name" value="Homeodomain-like_sf"/>
</dbReference>
<dbReference type="PROSITE" id="PS51464">
    <property type="entry name" value="SIS"/>
    <property type="match status" value="1"/>
</dbReference>
<evidence type="ECO:0000256" key="1">
    <source>
        <dbReference type="ARBA" id="ARBA00023015"/>
    </source>
</evidence>
<dbReference type="EMBL" id="CZAW01000085">
    <property type="protein sequence ID" value="CUQ14867.1"/>
    <property type="molecule type" value="Genomic_DNA"/>
</dbReference>
<name>A0A174U427_9FIRM</name>
<evidence type="ECO:0000313" key="7">
    <source>
        <dbReference type="Proteomes" id="UP000095712"/>
    </source>
</evidence>
<reference evidence="6 7" key="1">
    <citation type="submission" date="2015-09" db="EMBL/GenBank/DDBJ databases">
        <authorList>
            <consortium name="Pathogen Informatics"/>
        </authorList>
    </citation>
    <scope>NUCLEOTIDE SEQUENCE [LARGE SCALE GENOMIC DNA]</scope>
    <source>
        <strain evidence="6 7">2789STDY5834911</strain>
    </source>
</reference>
<evidence type="ECO:0000256" key="3">
    <source>
        <dbReference type="ARBA" id="ARBA00023163"/>
    </source>
</evidence>
<dbReference type="CDD" id="cd05013">
    <property type="entry name" value="SIS_RpiR"/>
    <property type="match status" value="1"/>
</dbReference>
<dbReference type="Gene3D" id="3.40.50.10490">
    <property type="entry name" value="Glucose-6-phosphate isomerase like protein, domain 1"/>
    <property type="match status" value="1"/>
</dbReference>
<dbReference type="InterPro" id="IPR001347">
    <property type="entry name" value="SIS_dom"/>
</dbReference>
<feature type="domain" description="HTH rpiR-type" evidence="4">
    <location>
        <begin position="1"/>
        <end position="73"/>
    </location>
</feature>
<dbReference type="AlphaFoldDB" id="A0A174U427"/>
<dbReference type="InterPro" id="IPR046348">
    <property type="entry name" value="SIS_dom_sf"/>
</dbReference>
<evidence type="ECO:0000313" key="6">
    <source>
        <dbReference type="EMBL" id="CUQ14867.1"/>
    </source>
</evidence>
<gene>
    <name evidence="6" type="primary">ybbH_5</name>
    <name evidence="6" type="ORF">ERS852523_04153</name>
</gene>
<dbReference type="GO" id="GO:0003700">
    <property type="term" value="F:DNA-binding transcription factor activity"/>
    <property type="evidence" value="ECO:0007669"/>
    <property type="project" value="InterPro"/>
</dbReference>
<dbReference type="OrthoDB" id="9762536at2"/>
<organism evidence="6 7">
    <name type="scientific">Blautia wexlerae</name>
    <dbReference type="NCBI Taxonomy" id="418240"/>
    <lineage>
        <taxon>Bacteria</taxon>
        <taxon>Bacillati</taxon>
        <taxon>Bacillota</taxon>
        <taxon>Clostridia</taxon>
        <taxon>Lachnospirales</taxon>
        <taxon>Lachnospiraceae</taxon>
        <taxon>Blautia</taxon>
    </lineage>
</organism>
<dbReference type="GO" id="GO:1901135">
    <property type="term" value="P:carbohydrate derivative metabolic process"/>
    <property type="evidence" value="ECO:0007669"/>
    <property type="project" value="InterPro"/>
</dbReference>
<dbReference type="SUPFAM" id="SSF46689">
    <property type="entry name" value="Homeodomain-like"/>
    <property type="match status" value="1"/>
</dbReference>
<dbReference type="Proteomes" id="UP000095712">
    <property type="component" value="Unassembled WGS sequence"/>
</dbReference>
<dbReference type="PANTHER" id="PTHR30514:SF1">
    <property type="entry name" value="HTH-TYPE TRANSCRIPTIONAL REGULATOR HEXR-RELATED"/>
    <property type="match status" value="1"/>
</dbReference>
<feature type="domain" description="SIS" evidence="5">
    <location>
        <begin position="104"/>
        <end position="240"/>
    </location>
</feature>
<dbReference type="RefSeq" id="WP_025580811.1">
    <property type="nucleotide sequence ID" value="NZ_AP031426.1"/>
</dbReference>
<keyword evidence="1" id="KW-0805">Transcription regulation</keyword>
<evidence type="ECO:0000259" key="5">
    <source>
        <dbReference type="PROSITE" id="PS51464"/>
    </source>
</evidence>
<evidence type="ECO:0000259" key="4">
    <source>
        <dbReference type="PROSITE" id="PS51071"/>
    </source>
</evidence>
<dbReference type="InterPro" id="IPR047640">
    <property type="entry name" value="RpiR-like"/>
</dbReference>
<dbReference type="InterPro" id="IPR036388">
    <property type="entry name" value="WH-like_DNA-bd_sf"/>
</dbReference>
<dbReference type="Pfam" id="PF01418">
    <property type="entry name" value="HTH_6"/>
    <property type="match status" value="1"/>
</dbReference>
<sequence>MFTHEMIKSFNQLEMDVYNYIISNEEKVVYMKVRELAEEVHVSTTTILRFCKKVGCEGYSEFRLKLKQEVNSKEQKKINMDLTAVKDFFERVQTQAFAENIQEAVKLLIKASSIIFVGVGNSSIIGKYGARYFNNVGWFSFAIDDPFTPVFRGKGERTATIALSVSGETEQTLMLAEKLKRRGSSLISITNKANCSLAKMSDCNINYYVSEYKKDENYDLTSQMAVVFILELIGRELKGVNNDTDDLFQNDMEDLFH</sequence>
<dbReference type="Pfam" id="PF01380">
    <property type="entry name" value="SIS"/>
    <property type="match status" value="1"/>
</dbReference>
<dbReference type="GO" id="GO:0003677">
    <property type="term" value="F:DNA binding"/>
    <property type="evidence" value="ECO:0007669"/>
    <property type="project" value="UniProtKB-KW"/>
</dbReference>
<proteinExistence type="predicted"/>
<dbReference type="PANTHER" id="PTHR30514">
    <property type="entry name" value="GLUCOKINASE"/>
    <property type="match status" value="1"/>
</dbReference>